<comment type="similarity">
    <text evidence="1">Belongs to the short-chain dehydrogenases/reductases (SDR) family.</text>
</comment>
<dbReference type="EMBL" id="JX569350">
    <property type="protein sequence ID" value="AFX59906.1"/>
    <property type="molecule type" value="Genomic_DNA"/>
</dbReference>
<keyword evidence="2" id="KW-0560">Oxidoreductase</keyword>
<dbReference type="GO" id="GO:0016491">
    <property type="term" value="F:oxidoreductase activity"/>
    <property type="evidence" value="ECO:0007669"/>
    <property type="project" value="UniProtKB-KW"/>
</dbReference>
<reference evidence="3" key="1">
    <citation type="submission" date="2012-09" db="EMBL/GenBank/DDBJ databases">
        <title>Genome sequence of Rhodococcus wratislaviensis strain IFP 2016, a recalcitrant hydrocarbons and additives degrader.</title>
        <authorList>
            <person name="Auffret M.D."/>
            <person name="Yergeau E."/>
            <person name="Fayolle-Guichard F."/>
            <person name="Greer C.W."/>
        </authorList>
    </citation>
    <scope>NUCLEOTIDE SEQUENCE</scope>
    <source>
        <strain evidence="3">IFP2016</strain>
    </source>
</reference>
<protein>
    <submittedName>
        <fullName evidence="3">Short-chain dehydrogenase/reductase SDR</fullName>
    </submittedName>
</protein>
<dbReference type="PRINTS" id="PR00081">
    <property type="entry name" value="GDHRDH"/>
</dbReference>
<dbReference type="PANTHER" id="PTHR24321">
    <property type="entry name" value="DEHYDROGENASES, SHORT CHAIN"/>
    <property type="match status" value="1"/>
</dbReference>
<accession>K7WDR7</accession>
<evidence type="ECO:0000256" key="2">
    <source>
        <dbReference type="ARBA" id="ARBA00023002"/>
    </source>
</evidence>
<dbReference type="FunFam" id="3.40.50.720:FF:000084">
    <property type="entry name" value="Short-chain dehydrogenase reductase"/>
    <property type="match status" value="1"/>
</dbReference>
<name>K7WDR7_RHOWR</name>
<dbReference type="Gene3D" id="3.40.50.720">
    <property type="entry name" value="NAD(P)-binding Rossmann-like Domain"/>
    <property type="match status" value="1"/>
</dbReference>
<dbReference type="InterPro" id="IPR002347">
    <property type="entry name" value="SDR_fam"/>
</dbReference>
<dbReference type="NCBIfam" id="NF005559">
    <property type="entry name" value="PRK07231.1"/>
    <property type="match status" value="1"/>
</dbReference>
<dbReference type="AlphaFoldDB" id="K7WDR7"/>
<dbReference type="Pfam" id="PF13561">
    <property type="entry name" value="adh_short_C2"/>
    <property type="match status" value="1"/>
</dbReference>
<evidence type="ECO:0000256" key="1">
    <source>
        <dbReference type="ARBA" id="ARBA00006484"/>
    </source>
</evidence>
<organism evidence="3">
    <name type="scientific">Rhodococcus wratislaviensis</name>
    <name type="common">Tsukamurella wratislaviensis</name>
    <dbReference type="NCBI Taxonomy" id="44752"/>
    <lineage>
        <taxon>Bacteria</taxon>
        <taxon>Bacillati</taxon>
        <taxon>Actinomycetota</taxon>
        <taxon>Actinomycetes</taxon>
        <taxon>Mycobacteriales</taxon>
        <taxon>Nocardiaceae</taxon>
        <taxon>Rhodococcus</taxon>
    </lineage>
</organism>
<dbReference type="PANTHER" id="PTHR24321:SF8">
    <property type="entry name" value="ESTRADIOL 17-BETA-DEHYDROGENASE 8-RELATED"/>
    <property type="match status" value="1"/>
</dbReference>
<sequence>MTKKRVEGKIAVVTGGATGMGRTHAQLLAKEGAAVVVTDIDVEGGRETVKLIEKDGGTASFVQHDVSSSADWKVVVDHAVQAHGRVDILVNNAGILAFKSLQDTEEDVWDRIFAVNAKGTYLGCKTIIPAMKESKAPSIVNISSMYGIIGAPNAAAYEASKGAVRTLTKAAAVDLQEFGIRVNSVHPGVIATAMTNDILADPEGEKALLGTTILGRAAQPEEVSTVVLFLASEESSFMTGSEVVVDGGYIAQ</sequence>
<dbReference type="PRINTS" id="PR00080">
    <property type="entry name" value="SDRFAMILY"/>
</dbReference>
<gene>
    <name evidence="3" type="primary">chnD</name>
</gene>
<dbReference type="InterPro" id="IPR036291">
    <property type="entry name" value="NAD(P)-bd_dom_sf"/>
</dbReference>
<dbReference type="SUPFAM" id="SSF51735">
    <property type="entry name" value="NAD(P)-binding Rossmann-fold domains"/>
    <property type="match status" value="1"/>
</dbReference>
<proteinExistence type="inferred from homology"/>
<evidence type="ECO:0000313" key="3">
    <source>
        <dbReference type="EMBL" id="AFX59906.1"/>
    </source>
</evidence>